<reference evidence="2" key="1">
    <citation type="journal article" date="2019" name="Int. J. Syst. Evol. Microbiol.">
        <title>The Global Catalogue of Microorganisms (GCM) 10K type strain sequencing project: providing services to taxonomists for standard genome sequencing and annotation.</title>
        <authorList>
            <consortium name="The Broad Institute Genomics Platform"/>
            <consortium name="The Broad Institute Genome Sequencing Center for Infectious Disease"/>
            <person name="Wu L."/>
            <person name="Ma J."/>
        </authorList>
    </citation>
    <scope>NUCLEOTIDE SEQUENCE [LARGE SCALE GENOMIC DNA]</scope>
    <source>
        <strain evidence="2">CGMCC 4.5798</strain>
    </source>
</reference>
<keyword evidence="2" id="KW-1185">Reference proteome</keyword>
<evidence type="ECO:0000313" key="1">
    <source>
        <dbReference type="EMBL" id="MFC5549880.1"/>
    </source>
</evidence>
<protein>
    <submittedName>
        <fullName evidence="1">Uncharacterized protein</fullName>
    </submittedName>
</protein>
<comment type="caution">
    <text evidence="1">The sequence shown here is derived from an EMBL/GenBank/DDBJ whole genome shotgun (WGS) entry which is preliminary data.</text>
</comment>
<organism evidence="1 2">
    <name type="scientific">Massilia aerilata</name>
    <dbReference type="NCBI Taxonomy" id="453817"/>
    <lineage>
        <taxon>Bacteria</taxon>
        <taxon>Pseudomonadati</taxon>
        <taxon>Pseudomonadota</taxon>
        <taxon>Betaproteobacteria</taxon>
        <taxon>Burkholderiales</taxon>
        <taxon>Oxalobacteraceae</taxon>
        <taxon>Telluria group</taxon>
        <taxon>Massilia</taxon>
    </lineage>
</organism>
<accession>A0ABW0S1T2</accession>
<gene>
    <name evidence="1" type="ORF">ACFPO9_15295</name>
</gene>
<name>A0ABW0S1T2_9BURK</name>
<dbReference type="RefSeq" id="WP_379771974.1">
    <property type="nucleotide sequence ID" value="NZ_JBHSMZ010000010.1"/>
</dbReference>
<sequence>MDVHTLAASLLEADSQQAPTHADVLLLQQLSREQLQARSRRFVSLLREQDGCPHDDGGSWKQSGDHTVIHLAGGARAVLYHASGALRFVSGLAPAAAPFARGAEQEALLRLVQERALKLQLAEWAGAKGELRFEHLFRTLGRGADRAGRQSEATLFRAIGAWRQFIAGIPVLGAASVALQVAGDGQLDTLFILTRPGNGEVLERAALIDPRAGARQILLQLSALLGQREIPSDAVESAAMQFGYLDLGKRKPQRVLAPAYVAKIVLRHRNGRQAYVLAVAATELPYLDIPVYGSEAVVTRGRTDVGRCL</sequence>
<proteinExistence type="predicted"/>
<evidence type="ECO:0000313" key="2">
    <source>
        <dbReference type="Proteomes" id="UP001596086"/>
    </source>
</evidence>
<dbReference type="EMBL" id="JBHSMZ010000010">
    <property type="protein sequence ID" value="MFC5549880.1"/>
    <property type="molecule type" value="Genomic_DNA"/>
</dbReference>
<dbReference type="Proteomes" id="UP001596086">
    <property type="component" value="Unassembled WGS sequence"/>
</dbReference>